<gene>
    <name evidence="7" type="ORF">NAEGRDRAFT_46122</name>
</gene>
<feature type="domain" description="Tetrapyrrole methylase" evidence="6">
    <location>
        <begin position="107"/>
        <end position="334"/>
    </location>
</feature>
<accession>D2V2A6</accession>
<dbReference type="RefSeq" id="XP_002681610.1">
    <property type="nucleotide sequence ID" value="XM_002681564.1"/>
</dbReference>
<dbReference type="PANTHER" id="PTHR46111:SF1">
    <property type="entry name" value="RIBOSOMAL RNA SMALL SUBUNIT METHYLTRANSFERASE I"/>
    <property type="match status" value="1"/>
</dbReference>
<keyword evidence="4" id="KW-0808">Transferase</keyword>
<dbReference type="VEuPathDB" id="AmoebaDB:NAEGRDRAFT_46122"/>
<evidence type="ECO:0000313" key="7">
    <source>
        <dbReference type="EMBL" id="EFC48866.1"/>
    </source>
</evidence>
<dbReference type="KEGG" id="ngr:NAEGRDRAFT_46122"/>
<dbReference type="Proteomes" id="UP000006671">
    <property type="component" value="Unassembled WGS sequence"/>
</dbReference>
<evidence type="ECO:0000256" key="5">
    <source>
        <dbReference type="ARBA" id="ARBA00022691"/>
    </source>
</evidence>
<proteinExistence type="predicted"/>
<dbReference type="InterPro" id="IPR000878">
    <property type="entry name" value="4pyrrol_Mease"/>
</dbReference>
<dbReference type="InParanoid" id="D2V2A6"/>
<dbReference type="CDD" id="cd11648">
    <property type="entry name" value="RsmI"/>
    <property type="match status" value="1"/>
</dbReference>
<organism evidence="8">
    <name type="scientific">Naegleria gruberi</name>
    <name type="common">Amoeba</name>
    <dbReference type="NCBI Taxonomy" id="5762"/>
    <lineage>
        <taxon>Eukaryota</taxon>
        <taxon>Discoba</taxon>
        <taxon>Heterolobosea</taxon>
        <taxon>Tetramitia</taxon>
        <taxon>Eutetramitia</taxon>
        <taxon>Vahlkampfiidae</taxon>
        <taxon>Naegleria</taxon>
    </lineage>
</organism>
<sequence length="356" mass="40421">MAAVPKLNNNSSNYHYHYHQQLHWMFWELNSVQGSVRNYAKSLKKKSTSKIIVNNQKLMEKERIIEDSVNEEEESEEANVAPSVIMDEKTMDEEVERNSKLQTPPGLYIIATPIGNLNDISERAKFVLSQSNMIACEDTRTTRKLLHFHSLISDPPQQLISFVENKNASEVYSQSKKHLSLILNRLTSSSDVVSVVSECGSPCISDPGWILVKNWYVKYLKIILILNSHELGVPVYSVPGPSSIIAALSISGFNSNRFIFDGFLPAIPKKRRKLLQELREIQGNRCVVFFENPNRIKQTLADCVEIFGGDTQIALCFELTKLFERIQKGKLSTIERVMRNEDIKGECTIIIGNNSE</sequence>
<dbReference type="GO" id="GO:0006364">
    <property type="term" value="P:rRNA processing"/>
    <property type="evidence" value="ECO:0007669"/>
    <property type="project" value="UniProtKB-KW"/>
</dbReference>
<name>D2V2A6_NAEGR</name>
<evidence type="ECO:0000256" key="1">
    <source>
        <dbReference type="ARBA" id="ARBA00022490"/>
    </source>
</evidence>
<evidence type="ECO:0000259" key="6">
    <source>
        <dbReference type="Pfam" id="PF00590"/>
    </source>
</evidence>
<dbReference type="Gene3D" id="3.30.950.10">
    <property type="entry name" value="Methyltransferase, Cobalt-precorrin-4 Transmethylase, Domain 2"/>
    <property type="match status" value="1"/>
</dbReference>
<dbReference type="AlphaFoldDB" id="D2V2A6"/>
<dbReference type="InterPro" id="IPR014776">
    <property type="entry name" value="4pyrrole_Mease_sub2"/>
</dbReference>
<evidence type="ECO:0000256" key="2">
    <source>
        <dbReference type="ARBA" id="ARBA00022552"/>
    </source>
</evidence>
<dbReference type="eggNOG" id="ENOG502QQ7V">
    <property type="taxonomic scope" value="Eukaryota"/>
</dbReference>
<dbReference type="STRING" id="5762.D2V2A6"/>
<dbReference type="InterPro" id="IPR014777">
    <property type="entry name" value="4pyrrole_Mease_sub1"/>
</dbReference>
<evidence type="ECO:0000313" key="8">
    <source>
        <dbReference type="Proteomes" id="UP000006671"/>
    </source>
</evidence>
<keyword evidence="5" id="KW-0949">S-adenosyl-L-methionine</keyword>
<reference evidence="7 8" key="1">
    <citation type="journal article" date="2010" name="Cell">
        <title>The genome of Naegleria gruberi illuminates early eukaryotic versatility.</title>
        <authorList>
            <person name="Fritz-Laylin L.K."/>
            <person name="Prochnik S.E."/>
            <person name="Ginger M.L."/>
            <person name="Dacks J.B."/>
            <person name="Carpenter M.L."/>
            <person name="Field M.C."/>
            <person name="Kuo A."/>
            <person name="Paredez A."/>
            <person name="Chapman J."/>
            <person name="Pham J."/>
            <person name="Shu S."/>
            <person name="Neupane R."/>
            <person name="Cipriano M."/>
            <person name="Mancuso J."/>
            <person name="Tu H."/>
            <person name="Salamov A."/>
            <person name="Lindquist E."/>
            <person name="Shapiro H."/>
            <person name="Lucas S."/>
            <person name="Grigoriev I.V."/>
            <person name="Cande W.Z."/>
            <person name="Fulton C."/>
            <person name="Rokhsar D.S."/>
            <person name="Dawson S.C."/>
        </authorList>
    </citation>
    <scope>NUCLEOTIDE SEQUENCE [LARGE SCALE GENOMIC DNA]</scope>
    <source>
        <strain evidence="7 8">NEG-M</strain>
    </source>
</reference>
<keyword evidence="8" id="KW-1185">Reference proteome</keyword>
<dbReference type="GeneID" id="8847679"/>
<dbReference type="InterPro" id="IPR008189">
    <property type="entry name" value="rRNA_ssu_MeTfrase_I"/>
</dbReference>
<dbReference type="GO" id="GO:0008168">
    <property type="term" value="F:methyltransferase activity"/>
    <property type="evidence" value="ECO:0007669"/>
    <property type="project" value="UniProtKB-KW"/>
</dbReference>
<keyword evidence="1" id="KW-0963">Cytoplasm</keyword>
<dbReference type="FunFam" id="3.30.950.10:FF:000002">
    <property type="entry name" value="Ribosomal RNA small subunit methyltransferase I"/>
    <property type="match status" value="1"/>
</dbReference>
<dbReference type="OrthoDB" id="289942at2759"/>
<dbReference type="Pfam" id="PF00590">
    <property type="entry name" value="TP_methylase"/>
    <property type="match status" value="1"/>
</dbReference>
<keyword evidence="2" id="KW-0698">rRNA processing</keyword>
<dbReference type="NCBIfam" id="TIGR00096">
    <property type="entry name" value="16S rRNA (cytidine(1402)-2'-O)-methyltransferase"/>
    <property type="match status" value="1"/>
</dbReference>
<dbReference type="SUPFAM" id="SSF53790">
    <property type="entry name" value="Tetrapyrrole methylase"/>
    <property type="match status" value="1"/>
</dbReference>
<dbReference type="OMA" id="EDIKGEC"/>
<evidence type="ECO:0000256" key="4">
    <source>
        <dbReference type="ARBA" id="ARBA00022679"/>
    </source>
</evidence>
<dbReference type="GO" id="GO:0032259">
    <property type="term" value="P:methylation"/>
    <property type="evidence" value="ECO:0007669"/>
    <property type="project" value="UniProtKB-KW"/>
</dbReference>
<dbReference type="Gene3D" id="3.40.1010.10">
    <property type="entry name" value="Cobalt-precorrin-4 Transmethylase, Domain 1"/>
    <property type="match status" value="1"/>
</dbReference>
<dbReference type="EMBL" id="GG738849">
    <property type="protein sequence ID" value="EFC48866.1"/>
    <property type="molecule type" value="Genomic_DNA"/>
</dbReference>
<dbReference type="InterPro" id="IPR035996">
    <property type="entry name" value="4pyrrol_Methylase_sf"/>
</dbReference>
<evidence type="ECO:0000256" key="3">
    <source>
        <dbReference type="ARBA" id="ARBA00022603"/>
    </source>
</evidence>
<keyword evidence="3" id="KW-0489">Methyltransferase</keyword>
<protein>
    <submittedName>
        <fullName evidence="7">Predicted protein</fullName>
    </submittedName>
</protein>
<dbReference type="PANTHER" id="PTHR46111">
    <property type="entry name" value="RIBOSOMAL RNA SMALL SUBUNIT METHYLTRANSFERASE I"/>
    <property type="match status" value="1"/>
</dbReference>